<comment type="similarity">
    <text evidence="2">Belongs to the vinculin/alpha-catenin family.</text>
</comment>
<dbReference type="Proteomes" id="UP001152799">
    <property type="component" value="Chromosome 4"/>
</dbReference>
<evidence type="ECO:0000256" key="3">
    <source>
        <dbReference type="ARBA" id="ARBA00022490"/>
    </source>
</evidence>
<dbReference type="SUPFAM" id="SSF47220">
    <property type="entry name" value="alpha-catenin/vinculin-like"/>
    <property type="match status" value="3"/>
</dbReference>
<accession>A0A9N9MN62</accession>
<keyword evidence="5" id="KW-1185">Reference proteome</keyword>
<dbReference type="OrthoDB" id="9933814at2759"/>
<name>A0A9N9MN62_9CUCU</name>
<comment type="subcellular location">
    <subcellularLocation>
        <location evidence="1">Cytoplasm</location>
    </subcellularLocation>
</comment>
<dbReference type="GO" id="GO:0051015">
    <property type="term" value="F:actin filament binding"/>
    <property type="evidence" value="ECO:0007669"/>
    <property type="project" value="InterPro"/>
</dbReference>
<dbReference type="Gene3D" id="1.20.120.230">
    <property type="entry name" value="Alpha-catenin/vinculin-like"/>
    <property type="match status" value="3"/>
</dbReference>
<dbReference type="InterPro" id="IPR036723">
    <property type="entry name" value="Alpha-catenin/vinculin-like_sf"/>
</dbReference>
<reference evidence="4" key="1">
    <citation type="submission" date="2022-01" db="EMBL/GenBank/DDBJ databases">
        <authorList>
            <person name="King R."/>
        </authorList>
    </citation>
    <scope>NUCLEOTIDE SEQUENCE</scope>
</reference>
<gene>
    <name evidence="4" type="ORF">CEUTPL_LOCUS8668</name>
</gene>
<dbReference type="AlphaFoldDB" id="A0A9N9MN62"/>
<dbReference type="InterPro" id="IPR006077">
    <property type="entry name" value="Vinculin/catenin"/>
</dbReference>
<dbReference type="Pfam" id="PF01044">
    <property type="entry name" value="Vinculin"/>
    <property type="match status" value="2"/>
</dbReference>
<dbReference type="GO" id="GO:0007266">
    <property type="term" value="P:Rho protein signal transduction"/>
    <property type="evidence" value="ECO:0007669"/>
    <property type="project" value="InterPro"/>
</dbReference>
<dbReference type="PANTHER" id="PTHR46342">
    <property type="entry name" value="ALPHA-CATULIN"/>
    <property type="match status" value="1"/>
</dbReference>
<dbReference type="EMBL" id="OU892280">
    <property type="protein sequence ID" value="CAG9768120.1"/>
    <property type="molecule type" value="Genomic_DNA"/>
</dbReference>
<dbReference type="InterPro" id="IPR030045">
    <property type="entry name" value="CTNNAL1"/>
</dbReference>
<dbReference type="GO" id="GO:0005737">
    <property type="term" value="C:cytoplasm"/>
    <property type="evidence" value="ECO:0007669"/>
    <property type="project" value="UniProtKB-SubCell"/>
</dbReference>
<dbReference type="PANTHER" id="PTHR46342:SF1">
    <property type="entry name" value="ALPHA-CATULIN"/>
    <property type="match status" value="1"/>
</dbReference>
<evidence type="ECO:0000256" key="2">
    <source>
        <dbReference type="ARBA" id="ARBA00008376"/>
    </source>
</evidence>
<evidence type="ECO:0000313" key="5">
    <source>
        <dbReference type="Proteomes" id="UP001152799"/>
    </source>
</evidence>
<evidence type="ECO:0000313" key="4">
    <source>
        <dbReference type="EMBL" id="CAG9768120.1"/>
    </source>
</evidence>
<protein>
    <recommendedName>
        <fullName evidence="6">Alpha-catulin</fullName>
    </recommendedName>
</protein>
<proteinExistence type="inferred from homology"/>
<sequence length="580" mass="65191">MVELAHLTGDRQNDLKDERRRAQMAAARQVLERSTMMLLTSSKTSLRHPDSAPARENRDTVFCQMRRAMDLIHYVVKDGVLNNGVSGSHSHREELENDRGTAYACMRHLQKLLEHSKVTIDPSCQDTLPAALEAVLERTQDFTDSAYTSHEHREAILEASERLKAELDHLLGLYANVVQNDFDMAANSPEMEESVQACINSARDLSRHLANAAIHQAQDLNTATKQGLEMVAAIRQQAISGDIDRLNHTSDRFQDSIDHILEVCKLLRHVAVSETLQVSAKFTEINLRVYGPQVVTASKTVSSHPGSKISQENLEVFAEMYQWLVSDVTTIVKDVLDASQAKPEKQVYMSLPRPGKHGTTSKPVKAVRLDTEEQEKIAKSGLEMKLATSEMDAETEKWQENNSAQMDENNDIVKRAKNMSSMAFSMYQFTKGEGPLKTTQDLFTQAEYFAEEANRLYKVIRQFSYQVPGGAQKKELLENLDKVPTFVQRLQFTVKDHTVGKAATFTKVDNVIQETKNLMNVISKVVTVCFECATKFNITLPQRVTVPCNESIGGLLPKQLSPQALHRLINDRKGVRTLPR</sequence>
<keyword evidence="3" id="KW-0963">Cytoplasm</keyword>
<evidence type="ECO:0008006" key="6">
    <source>
        <dbReference type="Google" id="ProtNLM"/>
    </source>
</evidence>
<dbReference type="GO" id="GO:0071944">
    <property type="term" value="C:cell periphery"/>
    <property type="evidence" value="ECO:0007669"/>
    <property type="project" value="UniProtKB-ARBA"/>
</dbReference>
<evidence type="ECO:0000256" key="1">
    <source>
        <dbReference type="ARBA" id="ARBA00004496"/>
    </source>
</evidence>
<dbReference type="GO" id="GO:0007155">
    <property type="term" value="P:cell adhesion"/>
    <property type="evidence" value="ECO:0007669"/>
    <property type="project" value="InterPro"/>
</dbReference>
<organism evidence="4 5">
    <name type="scientific">Ceutorhynchus assimilis</name>
    <name type="common">cabbage seed weevil</name>
    <dbReference type="NCBI Taxonomy" id="467358"/>
    <lineage>
        <taxon>Eukaryota</taxon>
        <taxon>Metazoa</taxon>
        <taxon>Ecdysozoa</taxon>
        <taxon>Arthropoda</taxon>
        <taxon>Hexapoda</taxon>
        <taxon>Insecta</taxon>
        <taxon>Pterygota</taxon>
        <taxon>Neoptera</taxon>
        <taxon>Endopterygota</taxon>
        <taxon>Coleoptera</taxon>
        <taxon>Polyphaga</taxon>
        <taxon>Cucujiformia</taxon>
        <taxon>Curculionidae</taxon>
        <taxon>Ceutorhynchinae</taxon>
        <taxon>Ceutorhynchus</taxon>
    </lineage>
</organism>